<comment type="caution">
    <text evidence="2">The sequence shown here is derived from an EMBL/GenBank/DDBJ whole genome shotgun (WGS) entry which is preliminary data.</text>
</comment>
<evidence type="ECO:0000313" key="3">
    <source>
        <dbReference type="Proteomes" id="UP000664554"/>
    </source>
</evidence>
<proteinExistence type="predicted"/>
<dbReference type="Proteomes" id="UP000664554">
    <property type="component" value="Unassembled WGS sequence"/>
</dbReference>
<dbReference type="Gene3D" id="3.40.50.720">
    <property type="entry name" value="NAD(P)-binding Rossmann-like Domain"/>
    <property type="match status" value="1"/>
</dbReference>
<dbReference type="InterPro" id="IPR051276">
    <property type="entry name" value="Saccharopine_DH-like_oxidrdct"/>
</dbReference>
<protein>
    <submittedName>
        <fullName evidence="2">Saccharopine dehydrogenase NADP-binding domain-containing protein</fullName>
    </submittedName>
</protein>
<gene>
    <name evidence="2" type="ORF">J3492_04345</name>
</gene>
<keyword evidence="3" id="KW-1185">Reference proteome</keyword>
<dbReference type="InterPro" id="IPR005097">
    <property type="entry name" value="Sacchrp_dh_NADP-bd"/>
</dbReference>
<reference evidence="2 3" key="1">
    <citation type="submission" date="2021-03" db="EMBL/GenBank/DDBJ databases">
        <authorList>
            <person name="Shang D.-D."/>
            <person name="Du Z.-J."/>
            <person name="Chen G.-J."/>
        </authorList>
    </citation>
    <scope>NUCLEOTIDE SEQUENCE [LARGE SCALE GENOMIC DNA]</scope>
    <source>
        <strain evidence="2 3">F1192</strain>
    </source>
</reference>
<dbReference type="EMBL" id="JAGBKM010000005">
    <property type="protein sequence ID" value="MBO1530443.1"/>
    <property type="molecule type" value="Genomic_DNA"/>
</dbReference>
<name>A0ABS3NMX6_9GAMM</name>
<dbReference type="PANTHER" id="PTHR12286">
    <property type="entry name" value="SACCHAROPINE DEHYDROGENASE-LIKE OXIDOREDUCTASE"/>
    <property type="match status" value="1"/>
</dbReference>
<dbReference type="Pfam" id="PF03435">
    <property type="entry name" value="Sacchrp_dh_NADP"/>
    <property type="match status" value="1"/>
</dbReference>
<dbReference type="RefSeq" id="WP_207990269.1">
    <property type="nucleotide sequence ID" value="NZ_JAGBKM010000005.1"/>
</dbReference>
<evidence type="ECO:0000313" key="2">
    <source>
        <dbReference type="EMBL" id="MBO1530443.1"/>
    </source>
</evidence>
<sequence length="431" mass="47308">MENNTETATTQQSTTSSDRTYAVVLYGATSFVGQITAHYLAQFLSDTNNAAAVADIDWAIAGRDEDKLKALQAELEKTTDNKVDIIIANSNDDASLDAMTKQTQVIISTVGPYLKYGEPLIKSCANNGTDYVDLTGEAIFIKDMLDKYQDEAKQSGARIVNSCGFDSIPSDLGVYFTQQQAESQFDQSCDVIHMRVKAAKGGLSGGTIASMATIFEEVGTDKSRRKQVANPYLLNDDQDAPNVRQDNISKPEYDEQHERWLAPFVMASINTRIVHRSNQLLDYDYGRNFKYDEAMWMKDGVKGQLMSYGMSLGLVGFATAMVFKPSRELLSKHVLPKSGSGPSKSEQENGYFDIRFFGETSNKDTISTKVTGDKDPGYGSTSRMLAQSALCLAQDVSKQEVAGGFWTPASAMGDKLLTRLEQHAGLSFEVV</sequence>
<evidence type="ECO:0000259" key="1">
    <source>
        <dbReference type="Pfam" id="PF03435"/>
    </source>
</evidence>
<accession>A0ABS3NMX6</accession>
<dbReference type="PANTHER" id="PTHR12286:SF5">
    <property type="entry name" value="SACCHAROPINE DEHYDROGENASE-LIKE OXIDOREDUCTASE"/>
    <property type="match status" value="1"/>
</dbReference>
<feature type="domain" description="Saccharopine dehydrogenase NADP binding" evidence="1">
    <location>
        <begin position="23"/>
        <end position="160"/>
    </location>
</feature>
<organism evidence="2 3">
    <name type="scientific">Psychrobacter coccoides</name>
    <dbReference type="NCBI Taxonomy" id="2818440"/>
    <lineage>
        <taxon>Bacteria</taxon>
        <taxon>Pseudomonadati</taxon>
        <taxon>Pseudomonadota</taxon>
        <taxon>Gammaproteobacteria</taxon>
        <taxon>Moraxellales</taxon>
        <taxon>Moraxellaceae</taxon>
        <taxon>Psychrobacter</taxon>
    </lineage>
</organism>
<dbReference type="InterPro" id="IPR036291">
    <property type="entry name" value="NAD(P)-bd_dom_sf"/>
</dbReference>
<dbReference type="SUPFAM" id="SSF51735">
    <property type="entry name" value="NAD(P)-binding Rossmann-fold domains"/>
    <property type="match status" value="1"/>
</dbReference>